<accession>A0A0M0JRK9</accession>
<dbReference type="InterPro" id="IPR029063">
    <property type="entry name" value="SAM-dependent_MTases_sf"/>
</dbReference>
<evidence type="ECO:0000259" key="6">
    <source>
        <dbReference type="Pfam" id="PF05175"/>
    </source>
</evidence>
<dbReference type="InterPro" id="IPR040758">
    <property type="entry name" value="PrmC_N"/>
</dbReference>
<dbReference type="AlphaFoldDB" id="A0A0M0JRK9"/>
<dbReference type="NCBIfam" id="TIGR00536">
    <property type="entry name" value="hemK_fam"/>
    <property type="match status" value="1"/>
</dbReference>
<keyword evidence="2 8" id="KW-0489">Methyltransferase</keyword>
<reference evidence="9" key="1">
    <citation type="journal article" date="2015" name="PLoS Genet.">
        <title>Genome Sequence and Transcriptome Analyses of Chrysochromulina tobin: Metabolic Tools for Enhanced Algal Fitness in the Prominent Order Prymnesiales (Haptophyceae).</title>
        <authorList>
            <person name="Hovde B.T."/>
            <person name="Deodato C.R."/>
            <person name="Hunsperger H.M."/>
            <person name="Ryken S.A."/>
            <person name="Yost W."/>
            <person name="Jha R.K."/>
            <person name="Patterson J."/>
            <person name="Monnat R.J. Jr."/>
            <person name="Barlow S.B."/>
            <person name="Starkenburg S.R."/>
            <person name="Cattolico R.A."/>
        </authorList>
    </citation>
    <scope>NUCLEOTIDE SEQUENCE</scope>
    <source>
        <strain evidence="9">CCMP291</strain>
    </source>
</reference>
<evidence type="ECO:0000259" key="7">
    <source>
        <dbReference type="Pfam" id="PF17827"/>
    </source>
</evidence>
<evidence type="ECO:0000256" key="4">
    <source>
        <dbReference type="ARBA" id="ARBA00022691"/>
    </source>
</evidence>
<feature type="domain" description="Release factor glutamine methyltransferase N-terminal" evidence="7">
    <location>
        <begin position="32"/>
        <end position="103"/>
    </location>
</feature>
<evidence type="ECO:0000313" key="8">
    <source>
        <dbReference type="EMBL" id="KOO29236.1"/>
    </source>
</evidence>
<dbReference type="OrthoDB" id="269872at2759"/>
<evidence type="ECO:0000256" key="3">
    <source>
        <dbReference type="ARBA" id="ARBA00022679"/>
    </source>
</evidence>
<comment type="caution">
    <text evidence="8">The sequence shown here is derived from an EMBL/GenBank/DDBJ whole genome shotgun (WGS) entry which is preliminary data.</text>
</comment>
<comment type="catalytic activity">
    <reaction evidence="5">
        <text>L-glutaminyl-[peptide chain release factor] + S-adenosyl-L-methionine = N(5)-methyl-L-glutaminyl-[peptide chain release factor] + S-adenosyl-L-homocysteine + H(+)</text>
        <dbReference type="Rhea" id="RHEA:42896"/>
        <dbReference type="Rhea" id="RHEA-COMP:10271"/>
        <dbReference type="Rhea" id="RHEA-COMP:10272"/>
        <dbReference type="ChEBI" id="CHEBI:15378"/>
        <dbReference type="ChEBI" id="CHEBI:30011"/>
        <dbReference type="ChEBI" id="CHEBI:57856"/>
        <dbReference type="ChEBI" id="CHEBI:59789"/>
        <dbReference type="ChEBI" id="CHEBI:61891"/>
        <dbReference type="EC" id="2.1.1.297"/>
    </reaction>
</comment>
<evidence type="ECO:0000256" key="1">
    <source>
        <dbReference type="ARBA" id="ARBA00012771"/>
    </source>
</evidence>
<dbReference type="PANTHER" id="PTHR18895">
    <property type="entry name" value="HEMK METHYLTRANSFERASE"/>
    <property type="match status" value="1"/>
</dbReference>
<dbReference type="Gene3D" id="3.40.50.150">
    <property type="entry name" value="Vaccinia Virus protein VP39"/>
    <property type="match status" value="1"/>
</dbReference>
<dbReference type="EMBL" id="JWZX01002446">
    <property type="protein sequence ID" value="KOO29236.1"/>
    <property type="molecule type" value="Genomic_DNA"/>
</dbReference>
<feature type="domain" description="Methyltransferase small" evidence="6">
    <location>
        <begin position="154"/>
        <end position="233"/>
    </location>
</feature>
<keyword evidence="9" id="KW-1185">Reference proteome</keyword>
<dbReference type="SUPFAM" id="SSF53335">
    <property type="entry name" value="S-adenosyl-L-methionine-dependent methyltransferases"/>
    <property type="match status" value="1"/>
</dbReference>
<dbReference type="InterPro" id="IPR002052">
    <property type="entry name" value="DNA_methylase_N6_adenine_CS"/>
</dbReference>
<dbReference type="GO" id="GO:0005739">
    <property type="term" value="C:mitochondrion"/>
    <property type="evidence" value="ECO:0007669"/>
    <property type="project" value="TreeGrafter"/>
</dbReference>
<evidence type="ECO:0000313" key="9">
    <source>
        <dbReference type="Proteomes" id="UP000037460"/>
    </source>
</evidence>
<dbReference type="InterPro" id="IPR050320">
    <property type="entry name" value="N5-glutamine_MTase"/>
</dbReference>
<organism evidence="8 9">
    <name type="scientific">Chrysochromulina tobinii</name>
    <dbReference type="NCBI Taxonomy" id="1460289"/>
    <lineage>
        <taxon>Eukaryota</taxon>
        <taxon>Haptista</taxon>
        <taxon>Haptophyta</taxon>
        <taxon>Prymnesiophyceae</taxon>
        <taxon>Prymnesiales</taxon>
        <taxon>Chrysochromulinaceae</taxon>
        <taxon>Chrysochromulina</taxon>
    </lineage>
</organism>
<evidence type="ECO:0000256" key="5">
    <source>
        <dbReference type="ARBA" id="ARBA00048391"/>
    </source>
</evidence>
<dbReference type="GO" id="GO:0032259">
    <property type="term" value="P:methylation"/>
    <property type="evidence" value="ECO:0007669"/>
    <property type="project" value="UniProtKB-KW"/>
</dbReference>
<dbReference type="PANTHER" id="PTHR18895:SF74">
    <property type="entry name" value="MTRF1L RELEASE FACTOR GLUTAMINE METHYLTRANSFERASE"/>
    <property type="match status" value="1"/>
</dbReference>
<dbReference type="PROSITE" id="PS00092">
    <property type="entry name" value="N6_MTASE"/>
    <property type="match status" value="1"/>
</dbReference>
<keyword evidence="4" id="KW-0949">S-adenosyl-L-methionine</keyword>
<dbReference type="Proteomes" id="UP000037460">
    <property type="component" value="Unassembled WGS sequence"/>
</dbReference>
<proteinExistence type="predicted"/>
<dbReference type="Pfam" id="PF05175">
    <property type="entry name" value="MTS"/>
    <property type="match status" value="1"/>
</dbReference>
<sequence length="335" mass="36496">MIRRPLRLLCSIASSAAVNSFQLPATTPLNAALQLATEAFVAAAVPEPALSAEHLLTRCAGFGNDRKQLTLHASEPLDEAAARAFECMCKRRFERVPVQYILGDWDFHDLTLEMRPPVLIPRPETEELVEHVLEALGDDHRTGGRGARRSSDIDILDVGCGTGAIGLALLNRLPNARCVGIDICPTAHALSKANAERCGLSARYESLLVDGGIAACDLAPRRFDVIVSNPPYIPRADMATLEPEVAWHEDAGALCGGSDGLDVVRELLLATPRLLRADGPRSIWLEVDTSHPPVIERWLGEQAALGLQMVRWMRDAYGRPRFCEIGHTASHIART</sequence>
<dbReference type="EC" id="2.1.1.297" evidence="1"/>
<dbReference type="InterPro" id="IPR004556">
    <property type="entry name" value="HemK-like"/>
</dbReference>
<keyword evidence="3 8" id="KW-0808">Transferase</keyword>
<dbReference type="Gene3D" id="1.10.8.10">
    <property type="entry name" value="DNA helicase RuvA subunit, C-terminal domain"/>
    <property type="match status" value="1"/>
</dbReference>
<dbReference type="GO" id="GO:0102559">
    <property type="term" value="F:peptide chain release factor N(5)-glutamine methyltransferase activity"/>
    <property type="evidence" value="ECO:0007669"/>
    <property type="project" value="UniProtKB-EC"/>
</dbReference>
<dbReference type="CDD" id="cd02440">
    <property type="entry name" value="AdoMet_MTases"/>
    <property type="match status" value="1"/>
</dbReference>
<dbReference type="InterPro" id="IPR007848">
    <property type="entry name" value="Small_mtfrase_dom"/>
</dbReference>
<dbReference type="Pfam" id="PF17827">
    <property type="entry name" value="PrmC_N"/>
    <property type="match status" value="1"/>
</dbReference>
<dbReference type="InterPro" id="IPR019874">
    <property type="entry name" value="RF_methyltr_PrmC"/>
</dbReference>
<dbReference type="NCBIfam" id="TIGR03534">
    <property type="entry name" value="RF_mod_PrmC"/>
    <property type="match status" value="1"/>
</dbReference>
<gene>
    <name evidence="8" type="ORF">Ctob_003931</name>
</gene>
<dbReference type="GO" id="GO:0003676">
    <property type="term" value="F:nucleic acid binding"/>
    <property type="evidence" value="ECO:0007669"/>
    <property type="project" value="InterPro"/>
</dbReference>
<evidence type="ECO:0000256" key="2">
    <source>
        <dbReference type="ARBA" id="ARBA00022603"/>
    </source>
</evidence>
<protein>
    <recommendedName>
        <fullName evidence="1">peptide chain release factor N(5)-glutamine methyltransferase</fullName>
        <ecNumber evidence="1">2.1.1.297</ecNumber>
    </recommendedName>
</protein>
<name>A0A0M0JRK9_9EUKA</name>